<evidence type="ECO:0008006" key="3">
    <source>
        <dbReference type="Google" id="ProtNLM"/>
    </source>
</evidence>
<sequence length="106" mass="12097">MKALNTLNILDSIIPISRFNKGEANKIFSDVKKFGTKIVVKNNVPECILMSPQSYQQMMEEYEDAILAAETSKRLSEKTEYTTQDNLMKKFGLTESDLDDIEVNLE</sequence>
<dbReference type="GeneID" id="303368030"/>
<reference evidence="1 2" key="1">
    <citation type="submission" date="2017-02" db="EMBL/GenBank/DDBJ databases">
        <authorList>
            <person name="Peterson S.W."/>
        </authorList>
    </citation>
    <scope>NUCLEOTIDE SEQUENCE [LARGE SCALE GENOMIC DNA]</scope>
    <source>
        <strain evidence="1 2">ATCC BAA-909</strain>
    </source>
</reference>
<protein>
    <recommendedName>
        <fullName evidence="3">Antitoxin</fullName>
    </recommendedName>
</protein>
<dbReference type="OrthoDB" id="1646957at2"/>
<gene>
    <name evidence="1" type="ORF">SAMN02745152_01802</name>
</gene>
<name>A0A1T4Q057_9SPIR</name>
<evidence type="ECO:0000313" key="1">
    <source>
        <dbReference type="EMBL" id="SJZ97165.1"/>
    </source>
</evidence>
<accession>A0A1T4Q057</accession>
<dbReference type="Proteomes" id="UP000190395">
    <property type="component" value="Unassembled WGS sequence"/>
</dbReference>
<evidence type="ECO:0000313" key="2">
    <source>
        <dbReference type="Proteomes" id="UP000190395"/>
    </source>
</evidence>
<keyword evidence="2" id="KW-1185">Reference proteome</keyword>
<dbReference type="EMBL" id="FUXC01000011">
    <property type="protein sequence ID" value="SJZ97165.1"/>
    <property type="molecule type" value="Genomic_DNA"/>
</dbReference>
<proteinExistence type="predicted"/>
<organism evidence="1 2">
    <name type="scientific">Treponema berlinense</name>
    <dbReference type="NCBI Taxonomy" id="225004"/>
    <lineage>
        <taxon>Bacteria</taxon>
        <taxon>Pseudomonadati</taxon>
        <taxon>Spirochaetota</taxon>
        <taxon>Spirochaetia</taxon>
        <taxon>Spirochaetales</taxon>
        <taxon>Treponemataceae</taxon>
        <taxon>Treponema</taxon>
    </lineage>
</organism>
<dbReference type="STRING" id="225004.SAMN02745152_01802"/>
<dbReference type="AlphaFoldDB" id="A0A1T4Q057"/>
<dbReference type="RefSeq" id="WP_078931533.1">
    <property type="nucleotide sequence ID" value="NZ_FUXC01000011.1"/>
</dbReference>